<comment type="caution">
    <text evidence="1">The sequence shown here is derived from an EMBL/GenBank/DDBJ whole genome shotgun (WGS) entry which is preliminary data.</text>
</comment>
<dbReference type="AlphaFoldDB" id="A0A4R2L7M1"/>
<dbReference type="GO" id="GO:0046983">
    <property type="term" value="F:protein dimerization activity"/>
    <property type="evidence" value="ECO:0007669"/>
    <property type="project" value="InterPro"/>
</dbReference>
<evidence type="ECO:0000313" key="2">
    <source>
        <dbReference type="Proteomes" id="UP000294919"/>
    </source>
</evidence>
<dbReference type="InterPro" id="IPR036638">
    <property type="entry name" value="HLH_DNA-bd_sf"/>
</dbReference>
<name>A0A4R2L7M1_9FIRM</name>
<dbReference type="GO" id="GO:0043937">
    <property type="term" value="P:regulation of sporulation"/>
    <property type="evidence" value="ECO:0007669"/>
    <property type="project" value="InterPro"/>
</dbReference>
<proteinExistence type="predicted"/>
<organism evidence="1 2">
    <name type="scientific">Marinisporobacter balticus</name>
    <dbReference type="NCBI Taxonomy" id="2018667"/>
    <lineage>
        <taxon>Bacteria</taxon>
        <taxon>Bacillati</taxon>
        <taxon>Bacillota</taxon>
        <taxon>Clostridia</taxon>
        <taxon>Peptostreptococcales</taxon>
        <taxon>Thermotaleaceae</taxon>
        <taxon>Marinisporobacter</taxon>
    </lineage>
</organism>
<protein>
    <submittedName>
        <fullName evidence="1">Spo0E like sporulation regulatory protein</fullName>
    </submittedName>
</protein>
<dbReference type="Gene3D" id="4.10.280.10">
    <property type="entry name" value="Helix-loop-helix DNA-binding domain"/>
    <property type="match status" value="1"/>
</dbReference>
<sequence length="75" mass="8859">MFDYALYLVPYILKERDENMVESKEISTKIENLRGYLYQLIGQNTSLIEKEVVMVSQELDKILNEYNVIINKKIA</sequence>
<dbReference type="InterPro" id="IPR037208">
    <property type="entry name" value="Spo0E-like_sf"/>
</dbReference>
<dbReference type="InterPro" id="IPR018540">
    <property type="entry name" value="Spo0E-like"/>
</dbReference>
<keyword evidence="2" id="KW-1185">Reference proteome</keyword>
<dbReference type="Pfam" id="PF09388">
    <property type="entry name" value="SpoOE-like"/>
    <property type="match status" value="1"/>
</dbReference>
<evidence type="ECO:0000313" key="1">
    <source>
        <dbReference type="EMBL" id="TCO78678.1"/>
    </source>
</evidence>
<reference evidence="1 2" key="1">
    <citation type="submission" date="2019-03" db="EMBL/GenBank/DDBJ databases">
        <title>Genomic Encyclopedia of Type Strains, Phase IV (KMG-IV): sequencing the most valuable type-strain genomes for metagenomic binning, comparative biology and taxonomic classification.</title>
        <authorList>
            <person name="Goeker M."/>
        </authorList>
    </citation>
    <scope>NUCLEOTIDE SEQUENCE [LARGE SCALE GENOMIC DNA]</scope>
    <source>
        <strain evidence="1 2">DSM 102940</strain>
    </source>
</reference>
<dbReference type="SUPFAM" id="SSF140500">
    <property type="entry name" value="BAS1536-like"/>
    <property type="match status" value="1"/>
</dbReference>
<dbReference type="EMBL" id="SLWV01000004">
    <property type="protein sequence ID" value="TCO78678.1"/>
    <property type="molecule type" value="Genomic_DNA"/>
</dbReference>
<accession>A0A4R2L7M1</accession>
<dbReference type="Proteomes" id="UP000294919">
    <property type="component" value="Unassembled WGS sequence"/>
</dbReference>
<gene>
    <name evidence="1" type="ORF">EV214_10461</name>
</gene>